<dbReference type="AlphaFoldDB" id="A0A1H8MKT3"/>
<reference evidence="1 2" key="1">
    <citation type="submission" date="2016-10" db="EMBL/GenBank/DDBJ databases">
        <authorList>
            <person name="de Groot N.N."/>
        </authorList>
    </citation>
    <scope>NUCLEOTIDE SEQUENCE [LARGE SCALE GENOMIC DNA]</scope>
    <source>
        <strain evidence="1 2">Nl18</strain>
    </source>
</reference>
<dbReference type="RefSeq" id="WP_074748382.1">
    <property type="nucleotide sequence ID" value="NZ_FOCT01000013.1"/>
</dbReference>
<protein>
    <submittedName>
        <fullName evidence="1">Uncharacterized protein</fullName>
    </submittedName>
</protein>
<dbReference type="Proteomes" id="UP000183898">
    <property type="component" value="Unassembled WGS sequence"/>
</dbReference>
<name>A0A1H8MKT3_9PROT</name>
<gene>
    <name evidence="1" type="ORF">SAMN05216404_11312</name>
</gene>
<organism evidence="1 2">
    <name type="scientific">Nitrosospira multiformis</name>
    <dbReference type="NCBI Taxonomy" id="1231"/>
    <lineage>
        <taxon>Bacteria</taxon>
        <taxon>Pseudomonadati</taxon>
        <taxon>Pseudomonadota</taxon>
        <taxon>Betaproteobacteria</taxon>
        <taxon>Nitrosomonadales</taxon>
        <taxon>Nitrosomonadaceae</taxon>
        <taxon>Nitrosospira</taxon>
    </lineage>
</organism>
<evidence type="ECO:0000313" key="1">
    <source>
        <dbReference type="EMBL" id="SEO17746.1"/>
    </source>
</evidence>
<dbReference type="EMBL" id="FOCT01000013">
    <property type="protein sequence ID" value="SEO17746.1"/>
    <property type="molecule type" value="Genomic_DNA"/>
</dbReference>
<proteinExistence type="predicted"/>
<accession>A0A1H8MKT3</accession>
<sequence>MNALEPDFRKYQLQIQFIGASTLSNCGLAETFGVEQLQTPNLRYVASPSWRDLMLGDVASEAANQRVALSNAVTIIHVDERVRSWYWSEGTKLINGACTADARNAVLWELAERVVQALSNSGIRTIALRSCDLQTTPAHQRSTAYDYITNTYVGLHVDNHDRLPARERSAGFQVVALNIGAQERYLDFVNLSVPGLLEGLEPGALDDNNPDFARRLVHDFFACRPNHQILRLRLPPDYAYIAVTQNFIHDGATNCVGDDDVALLVAGQFEWAAGS</sequence>
<evidence type="ECO:0000313" key="2">
    <source>
        <dbReference type="Proteomes" id="UP000183898"/>
    </source>
</evidence>